<dbReference type="RefSeq" id="WP_107492599.1">
    <property type="nucleotide sequence ID" value="NZ_PZKC01000003.1"/>
</dbReference>
<dbReference type="InterPro" id="IPR050553">
    <property type="entry name" value="Thioredoxin_ResA/DsbE_sf"/>
</dbReference>
<dbReference type="InterPro" id="IPR036249">
    <property type="entry name" value="Thioredoxin-like_sf"/>
</dbReference>
<dbReference type="Gene3D" id="3.40.30.10">
    <property type="entry name" value="Glutaredoxin"/>
    <property type="match status" value="1"/>
</dbReference>
<evidence type="ECO:0000313" key="4">
    <source>
        <dbReference type="Proteomes" id="UP000241193"/>
    </source>
</evidence>
<feature type="domain" description="Thioredoxin" evidence="2">
    <location>
        <begin position="33"/>
        <end position="171"/>
    </location>
</feature>
<organism evidence="3 4">
    <name type="scientific">Pseudothauera lacus</name>
    <dbReference type="NCBI Taxonomy" id="2136175"/>
    <lineage>
        <taxon>Bacteria</taxon>
        <taxon>Pseudomonadati</taxon>
        <taxon>Pseudomonadota</taxon>
        <taxon>Betaproteobacteria</taxon>
        <taxon>Rhodocyclales</taxon>
        <taxon>Zoogloeaceae</taxon>
        <taxon>Pseudothauera</taxon>
    </lineage>
</organism>
<reference evidence="3 4" key="2">
    <citation type="submission" date="2018-04" db="EMBL/GenBank/DDBJ databases">
        <title>Thauera lacus sp. nov., isolated from an saline lake in Inner Mongolia, China.</title>
        <authorList>
            <person name="Liang Q.-Y."/>
        </authorList>
    </citation>
    <scope>NUCLEOTIDE SEQUENCE [LARGE SCALE GENOMIC DNA]</scope>
    <source>
        <strain evidence="3 4">D20</strain>
    </source>
</reference>
<dbReference type="SUPFAM" id="SSF52833">
    <property type="entry name" value="Thioredoxin-like"/>
    <property type="match status" value="1"/>
</dbReference>
<protein>
    <submittedName>
        <fullName evidence="3">Protein disulfide oxidoreductase</fullName>
    </submittedName>
</protein>
<feature type="transmembrane region" description="Helical" evidence="1">
    <location>
        <begin position="12"/>
        <end position="29"/>
    </location>
</feature>
<dbReference type="Pfam" id="PF08534">
    <property type="entry name" value="Redoxin"/>
    <property type="match status" value="1"/>
</dbReference>
<dbReference type="PROSITE" id="PS51352">
    <property type="entry name" value="THIOREDOXIN_2"/>
    <property type="match status" value="1"/>
</dbReference>
<evidence type="ECO:0000313" key="3">
    <source>
        <dbReference type="EMBL" id="PTD97399.1"/>
    </source>
</evidence>
<dbReference type="InterPro" id="IPR013740">
    <property type="entry name" value="Redoxin"/>
</dbReference>
<accession>A0A2T4IHZ0</accession>
<comment type="caution">
    <text evidence="3">The sequence shown here is derived from an EMBL/GenBank/DDBJ whole genome shotgun (WGS) entry which is preliminary data.</text>
</comment>
<dbReference type="InterPro" id="IPR013766">
    <property type="entry name" value="Thioredoxin_domain"/>
</dbReference>
<dbReference type="GO" id="GO:0016491">
    <property type="term" value="F:oxidoreductase activity"/>
    <property type="evidence" value="ECO:0007669"/>
    <property type="project" value="InterPro"/>
</dbReference>
<name>A0A2T4IHZ0_9RHOO</name>
<gene>
    <name evidence="3" type="ORF">C8261_05185</name>
</gene>
<dbReference type="Proteomes" id="UP000241193">
    <property type="component" value="Unassembled WGS sequence"/>
</dbReference>
<dbReference type="EMBL" id="PZKC01000003">
    <property type="protein sequence ID" value="PTD97399.1"/>
    <property type="molecule type" value="Genomic_DNA"/>
</dbReference>
<keyword evidence="1" id="KW-0472">Membrane</keyword>
<reference evidence="3 4" key="1">
    <citation type="submission" date="2018-03" db="EMBL/GenBank/DDBJ databases">
        <authorList>
            <person name="Keele B.F."/>
        </authorList>
    </citation>
    <scope>NUCLEOTIDE SEQUENCE [LARGE SCALE GENOMIC DNA]</scope>
    <source>
        <strain evidence="3 4">D20</strain>
    </source>
</reference>
<keyword evidence="1" id="KW-0812">Transmembrane</keyword>
<keyword evidence="1" id="KW-1133">Transmembrane helix</keyword>
<keyword evidence="4" id="KW-1185">Reference proteome</keyword>
<evidence type="ECO:0000259" key="2">
    <source>
        <dbReference type="PROSITE" id="PS51352"/>
    </source>
</evidence>
<dbReference type="OrthoDB" id="9811352at2"/>
<dbReference type="AlphaFoldDB" id="A0A2T4IHZ0"/>
<evidence type="ECO:0000256" key="1">
    <source>
        <dbReference type="SAM" id="Phobius"/>
    </source>
</evidence>
<dbReference type="PANTHER" id="PTHR42852:SF17">
    <property type="entry name" value="THIOREDOXIN-LIKE PROTEIN HI_1115"/>
    <property type="match status" value="1"/>
</dbReference>
<sequence>MSAAPRRRWRRWLVDALLVVAVVAGVGWWQTRNVPAGAAPDFETLFADGQPSSLAHWRAAQGERAVLLYFWASWCPLCRSVEGSVDALQADWPVLTVAMQSGDAAAVAAVMAERGLAWTAALDADGAIAARYGLRGVPAFVIVDAGGRIRFAEVGYTTAAGLRARLWWANTF</sequence>
<proteinExistence type="predicted"/>
<dbReference type="PANTHER" id="PTHR42852">
    <property type="entry name" value="THIOL:DISULFIDE INTERCHANGE PROTEIN DSBE"/>
    <property type="match status" value="1"/>
</dbReference>